<name>J1I788_9BACT</name>
<dbReference type="Gene3D" id="3.40.630.30">
    <property type="match status" value="1"/>
</dbReference>
<dbReference type="PROSITE" id="PS51186">
    <property type="entry name" value="GNAT"/>
    <property type="match status" value="1"/>
</dbReference>
<evidence type="ECO:0000313" key="4">
    <source>
        <dbReference type="EMBL" id="EJF54288.1"/>
    </source>
</evidence>
<proteinExistence type="predicted"/>
<evidence type="ECO:0000259" key="3">
    <source>
        <dbReference type="PROSITE" id="PS51186"/>
    </source>
</evidence>
<dbReference type="RefSeq" id="WP_002660023.1">
    <property type="nucleotide sequence ID" value="NZ_JH719942.1"/>
</dbReference>
<evidence type="ECO:0000313" key="5">
    <source>
        <dbReference type="Proteomes" id="UP000005113"/>
    </source>
</evidence>
<dbReference type="InterPro" id="IPR050832">
    <property type="entry name" value="Bact_Acetyltransf"/>
</dbReference>
<evidence type="ECO:0000256" key="1">
    <source>
        <dbReference type="ARBA" id="ARBA00022679"/>
    </source>
</evidence>
<dbReference type="InterPro" id="IPR000182">
    <property type="entry name" value="GNAT_dom"/>
</dbReference>
<protein>
    <submittedName>
        <fullName evidence="4">Acetyltransferase</fullName>
    </submittedName>
</protein>
<dbReference type="SUPFAM" id="SSF55729">
    <property type="entry name" value="Acyl-CoA N-acyltransferases (Nat)"/>
    <property type="match status" value="1"/>
</dbReference>
<gene>
    <name evidence="4" type="ORF">SapgrDRAFT_2632</name>
</gene>
<keyword evidence="2" id="KW-0012">Acyltransferase</keyword>
<accession>J1I788</accession>
<dbReference type="InterPro" id="IPR016181">
    <property type="entry name" value="Acyl_CoA_acyltransferase"/>
</dbReference>
<dbReference type="PANTHER" id="PTHR43877">
    <property type="entry name" value="AMINOALKYLPHOSPHONATE N-ACETYLTRANSFERASE-RELATED-RELATED"/>
    <property type="match status" value="1"/>
</dbReference>
<dbReference type="CDD" id="cd04301">
    <property type="entry name" value="NAT_SF"/>
    <property type="match status" value="1"/>
</dbReference>
<feature type="domain" description="N-acetyltransferase" evidence="3">
    <location>
        <begin position="1"/>
        <end position="152"/>
    </location>
</feature>
<reference evidence="5" key="1">
    <citation type="journal article" date="2012" name="Stand. Genomic Sci.">
        <title>Permanent draft genome sequence of the gliding predator Saprospira grandis strain Sa g1 (= HR1).</title>
        <authorList>
            <person name="Mavromatis K."/>
            <person name="Chertkov O."/>
            <person name="Lapidus A."/>
            <person name="Nolan M."/>
            <person name="Lucas S."/>
            <person name="Tice H."/>
            <person name="Del Rio T.G."/>
            <person name="Cheng J.F."/>
            <person name="Han C."/>
            <person name="Tapia R."/>
            <person name="Bruce D."/>
            <person name="Goodwin L.A."/>
            <person name="Pitluck S."/>
            <person name="Huntemann M."/>
            <person name="Liolios K."/>
            <person name="Pagani I."/>
            <person name="Ivanova N."/>
            <person name="Mikhailova N."/>
            <person name="Pati A."/>
            <person name="Chen A."/>
            <person name="Palaniappan K."/>
            <person name="Land M."/>
            <person name="Brambilla E.M."/>
            <person name="Rohde M."/>
            <person name="Spring S."/>
            <person name="Goker M."/>
            <person name="Detter J.C."/>
            <person name="Bristow J."/>
            <person name="Eisen J.A."/>
            <person name="Markowitz V."/>
            <person name="Hugenholtz P."/>
            <person name="Kyrpides N.C."/>
            <person name="Klenk H.P."/>
            <person name="Woyke T."/>
        </authorList>
    </citation>
    <scope>NUCLEOTIDE SEQUENCE [LARGE SCALE GENOMIC DNA]</scope>
    <source>
        <strain evidence="5">DSM 2844</strain>
    </source>
</reference>
<dbReference type="PANTHER" id="PTHR43877:SF2">
    <property type="entry name" value="AMINOALKYLPHOSPHONATE N-ACETYLTRANSFERASE-RELATED"/>
    <property type="match status" value="1"/>
</dbReference>
<evidence type="ECO:0000256" key="2">
    <source>
        <dbReference type="ARBA" id="ARBA00023315"/>
    </source>
</evidence>
<dbReference type="Proteomes" id="UP000005113">
    <property type="component" value="Unassembled WGS sequence"/>
</dbReference>
<dbReference type="GO" id="GO:0016747">
    <property type="term" value="F:acyltransferase activity, transferring groups other than amino-acyl groups"/>
    <property type="evidence" value="ECO:0007669"/>
    <property type="project" value="InterPro"/>
</dbReference>
<organism evidence="4 5">
    <name type="scientific">Saprospira grandis DSM 2844</name>
    <dbReference type="NCBI Taxonomy" id="694433"/>
    <lineage>
        <taxon>Bacteria</taxon>
        <taxon>Pseudomonadati</taxon>
        <taxon>Bacteroidota</taxon>
        <taxon>Saprospiria</taxon>
        <taxon>Saprospirales</taxon>
        <taxon>Saprospiraceae</taxon>
        <taxon>Saprospira</taxon>
    </lineage>
</organism>
<sequence>MMYLAQIEFASPNYDDLVALRKEALIDPLKMTFELEDWAAEAELLHYALFSEEHELLGGVILKPEIETEAGKRNEKAELQQIVIAPEYQGQGLGRFMLSQLERVALFAGWNHLSLLTHTAAKAFYEKLGYKQQGKDKMIQDQAHHLMVKRMKEEFLVEAQAPQLEAPTTEETTEDEQ</sequence>
<dbReference type="Pfam" id="PF00583">
    <property type="entry name" value="Acetyltransf_1"/>
    <property type="match status" value="1"/>
</dbReference>
<dbReference type="EMBL" id="JH719942">
    <property type="protein sequence ID" value="EJF54288.1"/>
    <property type="molecule type" value="Genomic_DNA"/>
</dbReference>
<keyword evidence="1 4" id="KW-0808">Transferase</keyword>
<dbReference type="HOGENOM" id="CLU_1516896_0_0_10"/>
<dbReference type="AlphaFoldDB" id="J1I788"/>